<evidence type="ECO:0000313" key="4">
    <source>
        <dbReference type="Proteomes" id="UP000326396"/>
    </source>
</evidence>
<protein>
    <submittedName>
        <fullName evidence="2">Uncharacterized protein</fullName>
    </submittedName>
</protein>
<evidence type="ECO:0000313" key="3">
    <source>
        <dbReference type="EMBL" id="KAD2393184.1"/>
    </source>
</evidence>
<proteinExistence type="predicted"/>
<dbReference type="Proteomes" id="UP000326396">
    <property type="component" value="Linkage Group LG9"/>
</dbReference>
<dbReference type="EMBL" id="SZYD01000019">
    <property type="protein sequence ID" value="KAD2393184.1"/>
    <property type="molecule type" value="Genomic_DNA"/>
</dbReference>
<evidence type="ECO:0000256" key="1">
    <source>
        <dbReference type="SAM" id="SignalP"/>
    </source>
</evidence>
<feature type="chain" id="PRO_5036148330" evidence="1">
    <location>
        <begin position="29"/>
        <end position="140"/>
    </location>
</feature>
<name>A0A5N6L7T9_9ASTR</name>
<accession>A0A5N6L7T9</accession>
<gene>
    <name evidence="3" type="ORF">E3N88_40161</name>
    <name evidence="2" type="ORF">E3N88_45902</name>
</gene>
<reference evidence="2 4" key="1">
    <citation type="submission" date="2019-05" db="EMBL/GenBank/DDBJ databases">
        <title>Mikania micrantha, genome provides insights into the molecular mechanism of rapid growth.</title>
        <authorList>
            <person name="Liu B."/>
        </authorList>
    </citation>
    <scope>NUCLEOTIDE SEQUENCE [LARGE SCALE GENOMIC DNA]</scope>
    <source>
        <strain evidence="2">NLD-2019</strain>
        <tissue evidence="2">Leaf</tissue>
    </source>
</reference>
<dbReference type="EMBL" id="SZYD01002561">
    <property type="protein sequence ID" value="KAC9397982.1"/>
    <property type="molecule type" value="Genomic_DNA"/>
</dbReference>
<keyword evidence="4" id="KW-1185">Reference proteome</keyword>
<sequence>MNTNMCSLNGVKWLWISLCRQQMTCCTAWVQGCGELGANDTGRCWCGLAGTHARPMAGMVVAHVCSRPDTVFGMAITLERLRSGTDVTLEKNMIGKPQKMREILGGRNEIPCKEALKMIWADIKENGTMQVKGVVTEKRM</sequence>
<keyword evidence="1" id="KW-0732">Signal</keyword>
<evidence type="ECO:0000313" key="2">
    <source>
        <dbReference type="EMBL" id="KAC9397982.1"/>
    </source>
</evidence>
<dbReference type="AlphaFoldDB" id="A0A5N6L7T9"/>
<feature type="signal peptide" evidence="1">
    <location>
        <begin position="1"/>
        <end position="28"/>
    </location>
</feature>
<comment type="caution">
    <text evidence="2">The sequence shown here is derived from an EMBL/GenBank/DDBJ whole genome shotgun (WGS) entry which is preliminary data.</text>
</comment>
<organism evidence="2 4">
    <name type="scientific">Mikania micrantha</name>
    <name type="common">bitter vine</name>
    <dbReference type="NCBI Taxonomy" id="192012"/>
    <lineage>
        <taxon>Eukaryota</taxon>
        <taxon>Viridiplantae</taxon>
        <taxon>Streptophyta</taxon>
        <taxon>Embryophyta</taxon>
        <taxon>Tracheophyta</taxon>
        <taxon>Spermatophyta</taxon>
        <taxon>Magnoliopsida</taxon>
        <taxon>eudicotyledons</taxon>
        <taxon>Gunneridae</taxon>
        <taxon>Pentapetalae</taxon>
        <taxon>asterids</taxon>
        <taxon>campanulids</taxon>
        <taxon>Asterales</taxon>
        <taxon>Asteraceae</taxon>
        <taxon>Asteroideae</taxon>
        <taxon>Heliantheae alliance</taxon>
        <taxon>Eupatorieae</taxon>
        <taxon>Mikania</taxon>
    </lineage>
</organism>